<gene>
    <name evidence="1" type="ORF">DAMO_2948</name>
</gene>
<accession>D5MLW4</accession>
<sequence length="62" mass="7184">MGSLLISVDTFNHCARYTQPFSLDRSYKTRAAMRAGGVIHISRGTYYYFESLNSYPEYPENH</sequence>
<dbReference type="STRING" id="671143.DAMO_2948"/>
<organism evidence="1 2">
    <name type="scientific">Methylomirabilis oxygeniifera</name>
    <dbReference type="NCBI Taxonomy" id="671143"/>
    <lineage>
        <taxon>Bacteria</taxon>
        <taxon>Candidatus Methylomirabilota</taxon>
        <taxon>Candidatus Methylomirabilia</taxon>
        <taxon>Candidatus Methylomirabilales</taxon>
        <taxon>Candidatus Methylomirabilaceae</taxon>
        <taxon>Candidatus Methylomirabilis</taxon>
    </lineage>
</organism>
<dbReference type="Proteomes" id="UP000006898">
    <property type="component" value="Chromosome"/>
</dbReference>
<dbReference type="EMBL" id="FP565575">
    <property type="protein sequence ID" value="CBE70021.1"/>
    <property type="molecule type" value="Genomic_DNA"/>
</dbReference>
<evidence type="ECO:0000313" key="2">
    <source>
        <dbReference type="Proteomes" id="UP000006898"/>
    </source>
</evidence>
<reference evidence="1 2" key="1">
    <citation type="journal article" date="2010" name="Nature">
        <title>Nitrite-driven anaerobic methane oxidation by oxygenic bacteria.</title>
        <authorList>
            <person name="Ettwig K.F."/>
            <person name="Butler M.K."/>
            <person name="Le Paslier D."/>
            <person name="Pelletier E."/>
            <person name="Mangenot S."/>
            <person name="Kuypers M.M.M."/>
            <person name="Schreiber F."/>
            <person name="Dutilh B.E."/>
            <person name="Zedelius J."/>
            <person name="de Beer D."/>
            <person name="Gloerich J."/>
            <person name="Wessels H.J.C.T."/>
            <person name="van Allen T."/>
            <person name="Luesken F."/>
            <person name="Wu M."/>
            <person name="van de Pas-Schoonen K.T."/>
            <person name="Op den Camp H.J.M."/>
            <person name="Janssen-Megens E.M."/>
            <person name="Francoijs K-J."/>
            <person name="Stunnenberg H."/>
            <person name="Weissenbach J."/>
            <person name="Jetten M.S.M."/>
            <person name="Strous M."/>
        </authorList>
    </citation>
    <scope>NUCLEOTIDE SEQUENCE [LARGE SCALE GENOMIC DNA]</scope>
</reference>
<dbReference type="KEGG" id="mox:DAMO_2948"/>
<dbReference type="AlphaFoldDB" id="D5MLW4"/>
<dbReference type="HOGENOM" id="CLU_2895638_0_0_0"/>
<evidence type="ECO:0000313" key="1">
    <source>
        <dbReference type="EMBL" id="CBE70021.1"/>
    </source>
</evidence>
<name>D5MLW4_METO1</name>
<protein>
    <submittedName>
        <fullName evidence="1">Uncharacterized protein</fullName>
    </submittedName>
</protein>
<proteinExistence type="predicted"/>